<evidence type="ECO:0008006" key="3">
    <source>
        <dbReference type="Google" id="ProtNLM"/>
    </source>
</evidence>
<protein>
    <recommendedName>
        <fullName evidence="3">Carboxypeptidase regulatory-like domain-containing protein</fullName>
    </recommendedName>
</protein>
<keyword evidence="2" id="KW-1185">Reference proteome</keyword>
<proteinExistence type="predicted"/>
<dbReference type="Proteomes" id="UP001059597">
    <property type="component" value="Chromosome"/>
</dbReference>
<dbReference type="EMBL" id="AP026073">
    <property type="protein sequence ID" value="BDM69764.1"/>
    <property type="molecule type" value="Genomic_DNA"/>
</dbReference>
<accession>A0ABN6QUC2</accession>
<organism evidence="1 2">
    <name type="scientific">Streptomyces nigrescens</name>
    <dbReference type="NCBI Taxonomy" id="1920"/>
    <lineage>
        <taxon>Bacteria</taxon>
        <taxon>Bacillati</taxon>
        <taxon>Actinomycetota</taxon>
        <taxon>Actinomycetes</taxon>
        <taxon>Kitasatosporales</taxon>
        <taxon>Streptomycetaceae</taxon>
        <taxon>Streptomyces</taxon>
    </lineage>
</organism>
<dbReference type="RefSeq" id="WP_261953621.1">
    <property type="nucleotide sequence ID" value="NZ_AP026073.1"/>
</dbReference>
<sequence length="155" mass="17115">MHGHVRTIDGNEPIRLIQVSVYRRDLSRIKHVYTDDQGRYDVEIPSGESVTVRFDTHPTLNNAEDWQPSVVSNVVPDNAVPLDRCLLRSGQDADPASAVDALGGYLFAAALGDAEAEGEDGYAATARARLSRLKQHTQALQEVQERLHRHFSGQA</sequence>
<evidence type="ECO:0000313" key="2">
    <source>
        <dbReference type="Proteomes" id="UP001059597"/>
    </source>
</evidence>
<reference evidence="1" key="1">
    <citation type="submission" date="2022-06" db="EMBL/GenBank/DDBJ databases">
        <title>Complete genome sequence of Streptomyces nigrescens HEK616.</title>
        <authorList>
            <person name="Asamizu S."/>
            <person name="Onaka H."/>
        </authorList>
    </citation>
    <scope>NUCLEOTIDE SEQUENCE</scope>
    <source>
        <strain evidence="1">HEK616</strain>
    </source>
</reference>
<name>A0ABN6QUC2_STRNI</name>
<gene>
    <name evidence="1" type="ORF">HEK616_32510</name>
</gene>
<evidence type="ECO:0000313" key="1">
    <source>
        <dbReference type="EMBL" id="BDM69764.1"/>
    </source>
</evidence>